<dbReference type="Proteomes" id="UP000003081">
    <property type="component" value="Unassembled WGS sequence"/>
</dbReference>
<name>C4IK87_CLOBU</name>
<organism evidence="1 2">
    <name type="scientific">Clostridium butyricum E4 str. BoNT E BL5262</name>
    <dbReference type="NCBI Taxonomy" id="632245"/>
    <lineage>
        <taxon>Bacteria</taxon>
        <taxon>Bacillati</taxon>
        <taxon>Bacillota</taxon>
        <taxon>Clostridia</taxon>
        <taxon>Eubacteriales</taxon>
        <taxon>Clostridiaceae</taxon>
        <taxon>Clostridium</taxon>
    </lineage>
</organism>
<evidence type="ECO:0000313" key="1">
    <source>
        <dbReference type="EMBL" id="EEP54636.1"/>
    </source>
</evidence>
<protein>
    <submittedName>
        <fullName evidence="1">Uncharacterized protein</fullName>
    </submittedName>
</protein>
<accession>C4IK87</accession>
<keyword evidence="2" id="KW-1185">Reference proteome</keyword>
<dbReference type="EMBL" id="ACOM01000005">
    <property type="protein sequence ID" value="EEP54636.1"/>
    <property type="molecule type" value="Genomic_DNA"/>
</dbReference>
<gene>
    <name evidence="1" type="ORF">CLP_1270</name>
</gene>
<sequence>MEGDILMIKLKKDKPKIREAEEYLLEVLNAQRKHSQN</sequence>
<proteinExistence type="predicted"/>
<dbReference type="AlphaFoldDB" id="C4IK87"/>
<dbReference type="HOGENOM" id="CLU_3342160_0_0_9"/>
<evidence type="ECO:0000313" key="2">
    <source>
        <dbReference type="Proteomes" id="UP000003081"/>
    </source>
</evidence>
<comment type="caution">
    <text evidence="1">The sequence shown here is derived from an EMBL/GenBank/DDBJ whole genome shotgun (WGS) entry which is preliminary data.</text>
</comment>
<reference evidence="1 2" key="1">
    <citation type="submission" date="2009-08" db="EMBL/GenBank/DDBJ databases">
        <authorList>
            <person name="Shrivastava S."/>
            <person name="Brinkac L.B."/>
            <person name="Brown J.L."/>
            <person name="Bruce D.B."/>
            <person name="Detter C."/>
            <person name="Green L.D."/>
            <person name="Munk C.A."/>
            <person name="Rogers Y.C."/>
            <person name="Tapia R."/>
            <person name="Sims D.R."/>
            <person name="Smith L.A."/>
            <person name="Smith T.J."/>
            <person name="Sutton G."/>
            <person name="Brettin T."/>
        </authorList>
    </citation>
    <scope>NUCLEOTIDE SEQUENCE [LARGE SCALE GENOMIC DNA]</scope>
    <source>
        <strain evidence="2">E4 str. BoNT E BL5262</strain>
    </source>
</reference>